<dbReference type="Gene3D" id="3.50.50.60">
    <property type="entry name" value="FAD/NAD(P)-binding domain"/>
    <property type="match status" value="1"/>
</dbReference>
<sequence>KTLTVYSRNLWIHKRGTSAALALEDTSPTSASQAFVSTDGVFNARARVLGGGTCINDGFYTRASSSELVEESYPWVEKKILHWPKLAPWQQAVRDGLIDIGMTPYNGYSYEHIQGTKVVGTIFDTKGHCSTAAELLATRNPKNLQVLIYATVQKIMFDKTGKQPKAVGLLFNDEKGKVETEFEDLSEDGKIQGWESKGGNISSQDSIIDLDYYITVHALMDVVHIKRDESENFLARIDRHENSLDTENFDNPGA</sequence>
<evidence type="ECO:0000313" key="1">
    <source>
        <dbReference type="EMBL" id="KAI3916996.1"/>
    </source>
</evidence>
<dbReference type="AlphaFoldDB" id="A0AAD4SPH9"/>
<protein>
    <submittedName>
        <fullName evidence="1">Uncharacterized protein</fullName>
    </submittedName>
</protein>
<name>A0AAD4SPH9_9MAGN</name>
<organism evidence="1 2">
    <name type="scientific">Papaver atlanticum</name>
    <dbReference type="NCBI Taxonomy" id="357466"/>
    <lineage>
        <taxon>Eukaryota</taxon>
        <taxon>Viridiplantae</taxon>
        <taxon>Streptophyta</taxon>
        <taxon>Embryophyta</taxon>
        <taxon>Tracheophyta</taxon>
        <taxon>Spermatophyta</taxon>
        <taxon>Magnoliopsida</taxon>
        <taxon>Ranunculales</taxon>
        <taxon>Papaveraceae</taxon>
        <taxon>Papaveroideae</taxon>
        <taxon>Papaver</taxon>
    </lineage>
</organism>
<feature type="non-terminal residue" evidence="1">
    <location>
        <position position="254"/>
    </location>
</feature>
<proteinExistence type="predicted"/>
<dbReference type="PANTHER" id="PTHR45968">
    <property type="entry name" value="OSJNBA0019K04.7 PROTEIN"/>
    <property type="match status" value="1"/>
</dbReference>
<dbReference type="Gene3D" id="3.30.410.40">
    <property type="match status" value="1"/>
</dbReference>
<keyword evidence="2" id="KW-1185">Reference proteome</keyword>
<dbReference type="InterPro" id="IPR051871">
    <property type="entry name" value="GMC_Oxidoreductase-Related"/>
</dbReference>
<dbReference type="SUPFAM" id="SSF51905">
    <property type="entry name" value="FAD/NAD(P)-binding domain"/>
    <property type="match status" value="1"/>
</dbReference>
<dbReference type="PANTHER" id="PTHR45968:SF5">
    <property type="entry name" value="PROTEIN HOTHEAD"/>
    <property type="match status" value="1"/>
</dbReference>
<reference evidence="1" key="1">
    <citation type="submission" date="2022-04" db="EMBL/GenBank/DDBJ databases">
        <title>A functionally conserved STORR gene fusion in Papaver species that diverged 16.8 million years ago.</title>
        <authorList>
            <person name="Catania T."/>
        </authorList>
    </citation>
    <scope>NUCLEOTIDE SEQUENCE</scope>
    <source>
        <strain evidence="1">S-188037</strain>
    </source>
</reference>
<dbReference type="InterPro" id="IPR036188">
    <property type="entry name" value="FAD/NAD-bd_sf"/>
</dbReference>
<dbReference type="Proteomes" id="UP001202328">
    <property type="component" value="Unassembled WGS sequence"/>
</dbReference>
<dbReference type="EMBL" id="JAJJMB010009038">
    <property type="protein sequence ID" value="KAI3916996.1"/>
    <property type="molecule type" value="Genomic_DNA"/>
</dbReference>
<gene>
    <name evidence="1" type="ORF">MKW98_016730</name>
</gene>
<accession>A0AAD4SPH9</accession>
<comment type="caution">
    <text evidence="1">The sequence shown here is derived from an EMBL/GenBank/DDBJ whole genome shotgun (WGS) entry which is preliminary data.</text>
</comment>
<evidence type="ECO:0000313" key="2">
    <source>
        <dbReference type="Proteomes" id="UP001202328"/>
    </source>
</evidence>